<dbReference type="CDD" id="cd14014">
    <property type="entry name" value="STKc_PknB_like"/>
    <property type="match status" value="1"/>
</dbReference>
<evidence type="ECO:0000256" key="3">
    <source>
        <dbReference type="ARBA" id="ARBA00022777"/>
    </source>
</evidence>
<dbReference type="SMART" id="SM00220">
    <property type="entry name" value="S_TKc"/>
    <property type="match status" value="1"/>
</dbReference>
<evidence type="ECO:0000313" key="8">
    <source>
        <dbReference type="EMBL" id="NKE72587.1"/>
    </source>
</evidence>
<dbReference type="Gene3D" id="1.25.40.470">
    <property type="match status" value="1"/>
</dbReference>
<dbReference type="InterPro" id="IPR011009">
    <property type="entry name" value="Kinase-like_dom_sf"/>
</dbReference>
<dbReference type="Pfam" id="PF13176">
    <property type="entry name" value="TPR_7"/>
    <property type="match status" value="1"/>
</dbReference>
<evidence type="ECO:0000256" key="5">
    <source>
        <dbReference type="PROSITE-ProRule" id="PRU00339"/>
    </source>
</evidence>
<dbReference type="SUPFAM" id="SSF56112">
    <property type="entry name" value="Protein kinase-like (PK-like)"/>
    <property type="match status" value="1"/>
</dbReference>
<gene>
    <name evidence="8" type="ORF">MNODULE_17690</name>
</gene>
<dbReference type="Gene3D" id="1.10.510.10">
    <property type="entry name" value="Transferase(Phosphotransferase) domain 1"/>
    <property type="match status" value="1"/>
</dbReference>
<dbReference type="InterPro" id="IPR008271">
    <property type="entry name" value="Ser/Thr_kinase_AS"/>
</dbReference>
<dbReference type="InterPro" id="IPR019734">
    <property type="entry name" value="TPR_rpt"/>
</dbReference>
<evidence type="ECO:0000256" key="1">
    <source>
        <dbReference type="ARBA" id="ARBA00022679"/>
    </source>
</evidence>
<dbReference type="Pfam" id="PF00069">
    <property type="entry name" value="Pkinase"/>
    <property type="match status" value="1"/>
</dbReference>
<dbReference type="SMART" id="SM00028">
    <property type="entry name" value="TPR"/>
    <property type="match status" value="5"/>
</dbReference>
<dbReference type="InterPro" id="IPR011990">
    <property type="entry name" value="TPR-like_helical_dom_sf"/>
</dbReference>
<feature type="domain" description="Protein kinase" evidence="7">
    <location>
        <begin position="547"/>
        <end position="802"/>
    </location>
</feature>
<dbReference type="PROSITE" id="PS50011">
    <property type="entry name" value="PROTEIN_KINASE_DOM"/>
    <property type="match status" value="1"/>
</dbReference>
<feature type="repeat" description="TPR" evidence="5">
    <location>
        <begin position="469"/>
        <end position="502"/>
    </location>
</feature>
<protein>
    <submittedName>
        <fullName evidence="8">Protein kinase</fullName>
    </submittedName>
</protein>
<keyword evidence="5" id="KW-0802">TPR repeat</keyword>
<keyword evidence="9" id="KW-1185">Reference proteome</keyword>
<dbReference type="InterPro" id="IPR000719">
    <property type="entry name" value="Prot_kinase_dom"/>
</dbReference>
<evidence type="ECO:0000313" key="9">
    <source>
        <dbReference type="Proteomes" id="UP000534783"/>
    </source>
</evidence>
<name>A0A7X6DSI8_9BACT</name>
<dbReference type="PROSITE" id="PS00108">
    <property type="entry name" value="PROTEIN_KINASE_ST"/>
    <property type="match status" value="1"/>
</dbReference>
<keyword evidence="6" id="KW-0472">Membrane</keyword>
<reference evidence="8 9" key="1">
    <citation type="journal article" date="2020" name="Nature">
        <title>Bacterial chemolithoautotrophy via manganese oxidation.</title>
        <authorList>
            <person name="Yu H."/>
            <person name="Leadbetter J.R."/>
        </authorList>
    </citation>
    <scope>NUCLEOTIDE SEQUENCE [LARGE SCALE GENOMIC DNA]</scope>
    <source>
        <strain evidence="8 9">Mn-1</strain>
    </source>
</reference>
<dbReference type="SUPFAM" id="SSF48452">
    <property type="entry name" value="TPR-like"/>
    <property type="match status" value="1"/>
</dbReference>
<dbReference type="GO" id="GO:0004674">
    <property type="term" value="F:protein serine/threonine kinase activity"/>
    <property type="evidence" value="ECO:0007669"/>
    <property type="project" value="TreeGrafter"/>
</dbReference>
<dbReference type="Proteomes" id="UP000534783">
    <property type="component" value="Unassembled WGS sequence"/>
</dbReference>
<dbReference type="EMBL" id="VTOW01000003">
    <property type="protein sequence ID" value="NKE72587.1"/>
    <property type="molecule type" value="Genomic_DNA"/>
</dbReference>
<organism evidence="8 9">
    <name type="scientific">Candidatus Manganitrophus noduliformans</name>
    <dbReference type="NCBI Taxonomy" id="2606439"/>
    <lineage>
        <taxon>Bacteria</taxon>
        <taxon>Pseudomonadati</taxon>
        <taxon>Nitrospirota</taxon>
        <taxon>Nitrospiria</taxon>
        <taxon>Candidatus Troglogloeales</taxon>
        <taxon>Candidatus Manganitrophaceae</taxon>
        <taxon>Candidatus Manganitrophus</taxon>
    </lineage>
</organism>
<feature type="transmembrane region" description="Helical" evidence="6">
    <location>
        <begin position="33"/>
        <end position="50"/>
    </location>
</feature>
<dbReference type="PANTHER" id="PTHR43289:SF6">
    <property type="entry name" value="SERINE_THREONINE-PROTEIN KINASE NEKL-3"/>
    <property type="match status" value="1"/>
</dbReference>
<evidence type="ECO:0000256" key="2">
    <source>
        <dbReference type="ARBA" id="ARBA00022741"/>
    </source>
</evidence>
<dbReference type="Gene3D" id="1.25.40.10">
    <property type="entry name" value="Tetratricopeptide repeat domain"/>
    <property type="match status" value="2"/>
</dbReference>
<keyword evidence="3 8" id="KW-0418">Kinase</keyword>
<accession>A0A7X6DSI8</accession>
<sequence>MNQASWRFDLSRLFDDPVLFLEQWISGVSKPTLVGYASLFFLIAIGIPLARRYFSMRPSTNAYNPLKEAKEAAKSHDLYRAAELFEQAGEYEEAIRLYKEGKAYQQVGRIFELKKQWQESAQFYKLSGDTEKAAVMYQKGGEYVRAAECYLTCKKISLAAEAYEKAKRFKEAAKQYEKFGNLLKAATLYDQANDLPKAAEMYEKYFLREKRARSGPASEKTNQIAQAAFQSGQIYMKLKQFPKAVEILTAGGFALEAAEAAVQGGEAEKAAELFLTAKAFDRAASLYEQIGDTRRGNRVVGKKFQEEGKFLPAAEAFERGEGWVEAAELYERIGDKAKAGEMLMKNGDYHRASDLFLSVGDTASAAQALEKGGRFREAADLYIRLEQFDKAARMQESGGNYYDAALLYKQQGKVDQSISYLQKIDSQSSEYHPASLLLGQLLVERGMIDAARERYQKIISQETIGPENLEFYYQLALLHEKQKEFEEAQNLYERILAEDYSYRDAKSRSTLLKKALTTVKKVLDATRIEEATARPAAAPVQPSTSRYKIIKKIGQGGMGVVYQAEDTLLKRLVAYKVLPSAIRENEAMLQSFLQEARIAAALNHPNVVTIFDTGKNGDEIFITMEYVNGITLKEYLEKNETGLKKLIEIMKEICVGVSYAHSKNVVHRDIKPANVMLAHDLRVKIMDFGLAKVVSETAADKTSVKGTPLYMAPEQILGEKVDHQSDIYSLGCTFYRMVAGRPPFVQGDVYYHHLHTRPAHPRTLNPKLSEELDRLIMKTIEKDKSKRYKKVTEIIEDLGKLA</sequence>
<proteinExistence type="predicted"/>
<keyword evidence="6" id="KW-0812">Transmembrane</keyword>
<comment type="caution">
    <text evidence="8">The sequence shown here is derived from an EMBL/GenBank/DDBJ whole genome shotgun (WGS) entry which is preliminary data.</text>
</comment>
<dbReference type="PROSITE" id="PS50005">
    <property type="entry name" value="TPR"/>
    <property type="match status" value="1"/>
</dbReference>
<dbReference type="RefSeq" id="WP_168062378.1">
    <property type="nucleotide sequence ID" value="NZ_VTOW01000003.1"/>
</dbReference>
<dbReference type="GO" id="GO:0005524">
    <property type="term" value="F:ATP binding"/>
    <property type="evidence" value="ECO:0007669"/>
    <property type="project" value="UniProtKB-KW"/>
</dbReference>
<keyword evidence="1" id="KW-0808">Transferase</keyword>
<keyword evidence="6" id="KW-1133">Transmembrane helix</keyword>
<keyword evidence="4" id="KW-0067">ATP-binding</keyword>
<evidence type="ECO:0000259" key="7">
    <source>
        <dbReference type="PROSITE" id="PS50011"/>
    </source>
</evidence>
<dbReference type="AlphaFoldDB" id="A0A7X6DSI8"/>
<evidence type="ECO:0000256" key="4">
    <source>
        <dbReference type="ARBA" id="ARBA00022840"/>
    </source>
</evidence>
<keyword evidence="2" id="KW-0547">Nucleotide-binding</keyword>
<dbReference type="Gene3D" id="3.30.200.20">
    <property type="entry name" value="Phosphorylase Kinase, domain 1"/>
    <property type="match status" value="1"/>
</dbReference>
<dbReference type="PANTHER" id="PTHR43289">
    <property type="entry name" value="MITOGEN-ACTIVATED PROTEIN KINASE KINASE KINASE 20-RELATED"/>
    <property type="match status" value="1"/>
</dbReference>
<evidence type="ECO:0000256" key="6">
    <source>
        <dbReference type="SAM" id="Phobius"/>
    </source>
</evidence>
<dbReference type="Pfam" id="PF13181">
    <property type="entry name" value="TPR_8"/>
    <property type="match status" value="2"/>
</dbReference>